<dbReference type="InterPro" id="IPR011053">
    <property type="entry name" value="Single_hybrid_motif"/>
</dbReference>
<gene>
    <name evidence="11" type="primary">sucB</name>
    <name evidence="11" type="ORF">MNODULE_13150</name>
</gene>
<protein>
    <recommendedName>
        <fullName evidence="7">Dihydrolipoamide acetyltransferase component of pyruvate dehydrogenase complex</fullName>
        <ecNumber evidence="7">2.3.1.-</ecNumber>
    </recommendedName>
</protein>
<dbReference type="CDD" id="cd06849">
    <property type="entry name" value="lipoyl_domain"/>
    <property type="match status" value="1"/>
</dbReference>
<dbReference type="SUPFAM" id="SSF51230">
    <property type="entry name" value="Single hybrid motif"/>
    <property type="match status" value="1"/>
</dbReference>
<evidence type="ECO:0000256" key="8">
    <source>
        <dbReference type="SAM" id="MobiDB-lite"/>
    </source>
</evidence>
<evidence type="ECO:0000259" key="9">
    <source>
        <dbReference type="PROSITE" id="PS50968"/>
    </source>
</evidence>
<accession>A0A7X6DQX6</accession>
<dbReference type="InterPro" id="IPR003016">
    <property type="entry name" value="2-oxoA_DH_lipoyl-BS"/>
</dbReference>
<dbReference type="GO" id="GO:0016407">
    <property type="term" value="F:acetyltransferase activity"/>
    <property type="evidence" value="ECO:0007669"/>
    <property type="project" value="TreeGrafter"/>
</dbReference>
<feature type="domain" description="Peripheral subunit-binding (PSBD)" evidence="10">
    <location>
        <begin position="137"/>
        <end position="174"/>
    </location>
</feature>
<dbReference type="RefSeq" id="WP_168060550.1">
    <property type="nucleotide sequence ID" value="NZ_VTOW01000002.1"/>
</dbReference>
<evidence type="ECO:0000256" key="6">
    <source>
        <dbReference type="ARBA" id="ARBA00023315"/>
    </source>
</evidence>
<dbReference type="PROSITE" id="PS00189">
    <property type="entry name" value="LIPOYL"/>
    <property type="match status" value="1"/>
</dbReference>
<dbReference type="FunFam" id="3.30.559.10:FF:000007">
    <property type="entry name" value="Dihydrolipoamide acetyltransferase component of pyruvate dehydrogenase complex"/>
    <property type="match status" value="1"/>
</dbReference>
<name>A0A7X6DQX6_9BACT</name>
<dbReference type="InterPro" id="IPR050743">
    <property type="entry name" value="2-oxoacid_DH_E2_comp"/>
</dbReference>
<dbReference type="PANTHER" id="PTHR43178:SF5">
    <property type="entry name" value="LIPOAMIDE ACYLTRANSFERASE COMPONENT OF BRANCHED-CHAIN ALPHA-KETO ACID DEHYDROGENASE COMPLEX, MITOCHONDRIAL"/>
    <property type="match status" value="1"/>
</dbReference>
<dbReference type="InterPro" id="IPR036625">
    <property type="entry name" value="E3-bd_dom_sf"/>
</dbReference>
<dbReference type="InterPro" id="IPR001078">
    <property type="entry name" value="2-oxoacid_DH_actylTfrase"/>
</dbReference>
<dbReference type="PROSITE" id="PS51826">
    <property type="entry name" value="PSBD"/>
    <property type="match status" value="1"/>
</dbReference>
<dbReference type="GO" id="GO:0005737">
    <property type="term" value="C:cytoplasm"/>
    <property type="evidence" value="ECO:0007669"/>
    <property type="project" value="TreeGrafter"/>
</dbReference>
<dbReference type="InterPro" id="IPR000089">
    <property type="entry name" value="Biotin_lipoyl"/>
</dbReference>
<evidence type="ECO:0000256" key="5">
    <source>
        <dbReference type="ARBA" id="ARBA00022823"/>
    </source>
</evidence>
<dbReference type="GO" id="GO:0031405">
    <property type="term" value="F:lipoic acid binding"/>
    <property type="evidence" value="ECO:0007669"/>
    <property type="project" value="TreeGrafter"/>
</dbReference>
<comment type="similarity">
    <text evidence="2 7">Belongs to the 2-oxoacid dehydrogenase family.</text>
</comment>
<comment type="caution">
    <text evidence="11">The sequence shown here is derived from an EMBL/GenBank/DDBJ whole genome shotgun (WGS) entry which is preliminary data.</text>
</comment>
<dbReference type="NCBIfam" id="TIGR02927">
    <property type="entry name" value="SucB_Actino"/>
    <property type="match status" value="1"/>
</dbReference>
<keyword evidence="4 7" id="KW-0808">Transferase</keyword>
<dbReference type="SUPFAM" id="SSF52777">
    <property type="entry name" value="CoA-dependent acyltransferases"/>
    <property type="match status" value="1"/>
</dbReference>
<feature type="region of interest" description="Disordered" evidence="8">
    <location>
        <begin position="78"/>
        <end position="135"/>
    </location>
</feature>
<evidence type="ECO:0000256" key="7">
    <source>
        <dbReference type="RuleBase" id="RU003423"/>
    </source>
</evidence>
<dbReference type="Gene3D" id="4.10.320.10">
    <property type="entry name" value="E3-binding domain"/>
    <property type="match status" value="1"/>
</dbReference>
<proteinExistence type="inferred from homology"/>
<feature type="domain" description="Lipoyl-binding" evidence="9">
    <location>
        <begin position="2"/>
        <end position="77"/>
    </location>
</feature>
<keyword evidence="5 7" id="KW-0450">Lipoyl</keyword>
<dbReference type="Gene3D" id="2.40.50.100">
    <property type="match status" value="1"/>
</dbReference>
<evidence type="ECO:0000256" key="4">
    <source>
        <dbReference type="ARBA" id="ARBA00022679"/>
    </source>
</evidence>
<comment type="cofactor">
    <cofactor evidence="1 7">
        <name>(R)-lipoate</name>
        <dbReference type="ChEBI" id="CHEBI:83088"/>
    </cofactor>
</comment>
<evidence type="ECO:0000256" key="3">
    <source>
        <dbReference type="ARBA" id="ARBA00011484"/>
    </source>
</evidence>
<comment type="subunit">
    <text evidence="3">Forms a 24-polypeptide structural core with octahedral symmetry.</text>
</comment>
<feature type="compositionally biased region" description="Basic and acidic residues" evidence="8">
    <location>
        <begin position="118"/>
        <end position="135"/>
    </location>
</feature>
<organism evidence="11 12">
    <name type="scientific">Candidatus Manganitrophus noduliformans</name>
    <dbReference type="NCBI Taxonomy" id="2606439"/>
    <lineage>
        <taxon>Bacteria</taxon>
        <taxon>Pseudomonadati</taxon>
        <taxon>Nitrospirota</taxon>
        <taxon>Nitrospiria</taxon>
        <taxon>Candidatus Troglogloeales</taxon>
        <taxon>Candidatus Manganitrophaceae</taxon>
        <taxon>Candidatus Manganitrophus</taxon>
    </lineage>
</organism>
<dbReference type="Proteomes" id="UP000534783">
    <property type="component" value="Unassembled WGS sequence"/>
</dbReference>
<feature type="compositionally biased region" description="Basic and acidic residues" evidence="8">
    <location>
        <begin position="78"/>
        <end position="88"/>
    </location>
</feature>
<evidence type="ECO:0000259" key="10">
    <source>
        <dbReference type="PROSITE" id="PS51826"/>
    </source>
</evidence>
<keyword evidence="6 7" id="KW-0012">Acyltransferase</keyword>
<dbReference type="PROSITE" id="PS50968">
    <property type="entry name" value="BIOTINYL_LIPOYL"/>
    <property type="match status" value="1"/>
</dbReference>
<feature type="region of interest" description="Disordered" evidence="8">
    <location>
        <begin position="177"/>
        <end position="210"/>
    </location>
</feature>
<dbReference type="Pfam" id="PF02817">
    <property type="entry name" value="E3_binding"/>
    <property type="match status" value="1"/>
</dbReference>
<dbReference type="AlphaFoldDB" id="A0A7X6DQX6"/>
<dbReference type="SUPFAM" id="SSF47005">
    <property type="entry name" value="Peripheral subunit-binding domain of 2-oxo acid dehydrogenase complex"/>
    <property type="match status" value="1"/>
</dbReference>
<keyword evidence="12" id="KW-1185">Reference proteome</keyword>
<evidence type="ECO:0000256" key="2">
    <source>
        <dbReference type="ARBA" id="ARBA00007317"/>
    </source>
</evidence>
<dbReference type="InterPro" id="IPR023213">
    <property type="entry name" value="CAT-like_dom_sf"/>
</dbReference>
<dbReference type="EMBL" id="VTOW01000002">
    <property type="protein sequence ID" value="NKE71687.1"/>
    <property type="molecule type" value="Genomic_DNA"/>
</dbReference>
<evidence type="ECO:0000256" key="1">
    <source>
        <dbReference type="ARBA" id="ARBA00001938"/>
    </source>
</evidence>
<evidence type="ECO:0000313" key="11">
    <source>
        <dbReference type="EMBL" id="NKE71687.1"/>
    </source>
</evidence>
<dbReference type="InterPro" id="IPR004167">
    <property type="entry name" value="PSBD"/>
</dbReference>
<dbReference type="Pfam" id="PF00364">
    <property type="entry name" value="Biotin_lipoyl"/>
    <property type="match status" value="1"/>
</dbReference>
<dbReference type="PANTHER" id="PTHR43178">
    <property type="entry name" value="DIHYDROLIPOAMIDE ACETYLTRANSFERASE COMPONENT OF PYRUVATE DEHYDROGENASE COMPLEX"/>
    <property type="match status" value="1"/>
</dbReference>
<dbReference type="InterPro" id="IPR014276">
    <property type="entry name" value="2-oxoglutarate_DH_E2"/>
</dbReference>
<sequence length="458" mass="49972">MSTKVIMPQMGESVVEGKVAKWLVREGEQVETDQPIAEISTDKVDVEIPSPGAGTLTKIYVPEGETVSIGAELAVIGDGKEEGKEAAKPPEVQRPPATTPGRPPETERPPTTAPSPEKPAEKSERGEAKREDAEIGRISPLVRKLAEEHRVDLSQVQGTGLGGRITKQDILRYVGEEETQPAEEQRAPASPAPSRPSHEAPKPAAPLPAETLRFKEFKIPRYEPKEGDQVIPFSRLRKMIAEHMVYSKRTAPHVATVAEVDMAKVVRLRKEKKGSIKEQTGADLTYLPFLISAAIQAISDYPTLNAAVVDDSLVIRKEIHMGIAVETEKGLMVPVIRRAHEMSLAGLSRAAAELAEKARKGTLSPDEITGGSFTISNPGREGNLFGTPIIFQPQVGILRMGEIVKRPMVIDVDGNESIAVRPMMYLALSYDHRVIDGATGNAFLHRVKEILEEGRFQL</sequence>
<evidence type="ECO:0000313" key="12">
    <source>
        <dbReference type="Proteomes" id="UP000534783"/>
    </source>
</evidence>
<dbReference type="EC" id="2.3.1.-" evidence="7"/>
<dbReference type="Gene3D" id="3.30.559.10">
    <property type="entry name" value="Chloramphenicol acetyltransferase-like domain"/>
    <property type="match status" value="1"/>
</dbReference>
<reference evidence="11 12" key="1">
    <citation type="journal article" date="2020" name="Nature">
        <title>Bacterial chemolithoautotrophy via manganese oxidation.</title>
        <authorList>
            <person name="Yu H."/>
            <person name="Leadbetter J.R."/>
        </authorList>
    </citation>
    <scope>NUCLEOTIDE SEQUENCE [LARGE SCALE GENOMIC DNA]</scope>
    <source>
        <strain evidence="11 12">Mn-1</strain>
    </source>
</reference>
<dbReference type="Pfam" id="PF00198">
    <property type="entry name" value="2-oxoacid_dh"/>
    <property type="match status" value="1"/>
</dbReference>